<dbReference type="GO" id="GO:0005319">
    <property type="term" value="F:lipid transporter activity"/>
    <property type="evidence" value="ECO:0007669"/>
    <property type="project" value="InterPro"/>
</dbReference>
<dbReference type="InterPro" id="IPR001747">
    <property type="entry name" value="Vitellogenin_N"/>
</dbReference>
<keyword evidence="4" id="KW-0758">Storage protein</keyword>
<keyword evidence="10" id="KW-1185">Reference proteome</keyword>
<keyword evidence="5 7" id="KW-1015">Disulfide bond</keyword>
<dbReference type="PANTHER" id="PTHR23345:SF15">
    <property type="entry name" value="VITELLOGENIN 1-RELATED"/>
    <property type="match status" value="1"/>
</dbReference>
<dbReference type="InterPro" id="IPR015819">
    <property type="entry name" value="Lipid_transp_b-sht_shell"/>
</dbReference>
<dbReference type="GO" id="GO:0045735">
    <property type="term" value="F:nutrient reservoir activity"/>
    <property type="evidence" value="ECO:0007669"/>
    <property type="project" value="UniProtKB-KW"/>
</dbReference>
<feature type="disulfide bond" evidence="7">
    <location>
        <begin position="281"/>
        <end position="284"/>
    </location>
</feature>
<protein>
    <submittedName>
        <fullName evidence="11">Vitellogenin domain-containing protein</fullName>
    </submittedName>
</protein>
<keyword evidence="2" id="KW-0964">Secreted</keyword>
<dbReference type="SMART" id="SM00638">
    <property type="entry name" value="LPD_N"/>
    <property type="match status" value="1"/>
</dbReference>
<accession>A0A1I8BP48</accession>
<dbReference type="AlphaFoldDB" id="A0A1I8BP48"/>
<dbReference type="Proteomes" id="UP000095281">
    <property type="component" value="Unplaced"/>
</dbReference>
<dbReference type="Gene3D" id="1.25.10.20">
    <property type="entry name" value="Vitellinogen, superhelical"/>
    <property type="match status" value="1"/>
</dbReference>
<evidence type="ECO:0000256" key="8">
    <source>
        <dbReference type="SAM" id="SignalP"/>
    </source>
</evidence>
<dbReference type="Pfam" id="PF01347">
    <property type="entry name" value="Vitellogenin_N"/>
    <property type="match status" value="2"/>
</dbReference>
<evidence type="ECO:0000256" key="3">
    <source>
        <dbReference type="ARBA" id="ARBA00022729"/>
    </source>
</evidence>
<name>A0A1I8BP48_MELHA</name>
<feature type="domain" description="Vitellogenin" evidence="9">
    <location>
        <begin position="58"/>
        <end position="759"/>
    </location>
</feature>
<evidence type="ECO:0000313" key="10">
    <source>
        <dbReference type="Proteomes" id="UP000095281"/>
    </source>
</evidence>
<sequence length="759" mass="86798">MRTIVFIILLGLAGRSSGLLGDQSSDDYYSTSKQSPKFKNFFYREYNTEAEQIKTPSFQEDNEYVYNYDAQVENGLLSSVDLTETKEESQQQAITRIQSQIKMYFSSERRGQLCMTQLKFGQFNDLKQMESQQCCDPMQMFEPIKIPQETRQKLELCCQFDYVDGMVVRIQFDKQDVSWSENIKRGVLNMLQMNLRQNNGQMDNEGGNKNVDRLAHGFTVPEITVEGECQTSYTINKGSMQCQENQQPCSFNITKSINFKKCSKIADLTNGFQTEQPQLKCSQCPVNEEVKEGSEEQDGTGENQCADCDTRELNENMVLDRQTIMRAMVKCGTEQKQQNNNCPNCCQLDNSEMISNYIYKNTKIESEGPYGSALRTKTCARLSLATVQTVQKPAPLAATSENDETLLYSNEWGMACRRFYMYGDEEFPDANSSPYKMPNVEQATQALQAIVQSTSDHHHGIKTKHTINLNRLVDKLRMCRYEDLKQIEQNAKNQNGEKSQKTATDVFVDSLATCGTRNCVKLLAEIIENEEVDENKAAFAINQLKNLPIPSNSILKQVKQLCQNVNVQNKPTVRQAAWLTFGALVNELCQHKSRKMMETSQDISKSIQEQCTDDKKEEYKRTLMEQYNQATTIYDKVLALSALGNAGIDTTTPYIDQIINDKSQHFIIRVKAIDALRRLYTKQPRTIQQILLPIFLNNREDTSVRSFGLSTLLRTQPEPSVVDQIFYAMRQEPNKRVKAYTYQTMKLIAESKNPADQQM</sequence>
<evidence type="ECO:0000256" key="5">
    <source>
        <dbReference type="ARBA" id="ARBA00023157"/>
    </source>
</evidence>
<dbReference type="WBParaSite" id="MhA1_Contig363.frz3.gene9">
    <property type="protein sequence ID" value="MhA1_Contig363.frz3.gene9"/>
    <property type="gene ID" value="MhA1_Contig363.frz3.gene9"/>
</dbReference>
<dbReference type="InterPro" id="IPR011030">
    <property type="entry name" value="Lipovitellin_superhlx_dom"/>
</dbReference>
<dbReference type="Gene3D" id="2.30.230.10">
    <property type="entry name" value="Lipovitellin, beta-sheet shell regions, chain A"/>
    <property type="match status" value="1"/>
</dbReference>
<evidence type="ECO:0000313" key="11">
    <source>
        <dbReference type="WBParaSite" id="MhA1_Contig363.frz3.gene9"/>
    </source>
</evidence>
<evidence type="ECO:0000256" key="6">
    <source>
        <dbReference type="ARBA" id="ARBA00023180"/>
    </source>
</evidence>
<evidence type="ECO:0000256" key="4">
    <source>
        <dbReference type="ARBA" id="ARBA00022761"/>
    </source>
</evidence>
<evidence type="ECO:0000259" key="9">
    <source>
        <dbReference type="PROSITE" id="PS51211"/>
    </source>
</evidence>
<dbReference type="PANTHER" id="PTHR23345">
    <property type="entry name" value="VITELLOGENIN-RELATED"/>
    <property type="match status" value="1"/>
</dbReference>
<organism evidence="10 11">
    <name type="scientific">Meloidogyne hapla</name>
    <name type="common">Root-knot nematode worm</name>
    <dbReference type="NCBI Taxonomy" id="6305"/>
    <lineage>
        <taxon>Eukaryota</taxon>
        <taxon>Metazoa</taxon>
        <taxon>Ecdysozoa</taxon>
        <taxon>Nematoda</taxon>
        <taxon>Chromadorea</taxon>
        <taxon>Rhabditida</taxon>
        <taxon>Tylenchina</taxon>
        <taxon>Tylenchomorpha</taxon>
        <taxon>Tylenchoidea</taxon>
        <taxon>Meloidogynidae</taxon>
        <taxon>Meloidogyninae</taxon>
        <taxon>Meloidogyne</taxon>
    </lineage>
</organism>
<keyword evidence="6" id="KW-0325">Glycoprotein</keyword>
<dbReference type="FunFam" id="1.25.10.20:FF:000003">
    <property type="entry name" value="Vitellogenin C"/>
    <property type="match status" value="1"/>
</dbReference>
<dbReference type="SUPFAM" id="SSF56968">
    <property type="entry name" value="Lipovitellin-phosvitin complex, beta-sheet shell regions"/>
    <property type="match status" value="1"/>
</dbReference>
<proteinExistence type="predicted"/>
<reference evidence="11" key="1">
    <citation type="submission" date="2016-11" db="UniProtKB">
        <authorList>
            <consortium name="WormBaseParasite"/>
        </authorList>
    </citation>
    <scope>IDENTIFICATION</scope>
</reference>
<dbReference type="InterPro" id="IPR050733">
    <property type="entry name" value="Vitellogenin/Apolipophorin"/>
</dbReference>
<comment type="subcellular location">
    <subcellularLocation>
        <location evidence="1">Secreted</location>
    </subcellularLocation>
</comment>
<evidence type="ECO:0000256" key="7">
    <source>
        <dbReference type="PROSITE-ProRule" id="PRU00557"/>
    </source>
</evidence>
<dbReference type="OMA" id="EFQPFQA"/>
<dbReference type="PROSITE" id="PS51211">
    <property type="entry name" value="VITELLOGENIN"/>
    <property type="match status" value="1"/>
</dbReference>
<keyword evidence="3 8" id="KW-0732">Signal</keyword>
<dbReference type="SUPFAM" id="SSF48431">
    <property type="entry name" value="Lipovitellin-phosvitin complex, superhelical domain"/>
    <property type="match status" value="1"/>
</dbReference>
<evidence type="ECO:0000256" key="1">
    <source>
        <dbReference type="ARBA" id="ARBA00004613"/>
    </source>
</evidence>
<dbReference type="InterPro" id="IPR015816">
    <property type="entry name" value="Vitellinogen_b-sht_N"/>
</dbReference>
<dbReference type="GO" id="GO:0005576">
    <property type="term" value="C:extracellular region"/>
    <property type="evidence" value="ECO:0007669"/>
    <property type="project" value="UniProtKB-SubCell"/>
</dbReference>
<evidence type="ECO:0000256" key="2">
    <source>
        <dbReference type="ARBA" id="ARBA00022525"/>
    </source>
</evidence>
<feature type="signal peptide" evidence="8">
    <location>
        <begin position="1"/>
        <end position="18"/>
    </location>
</feature>
<feature type="chain" id="PRO_5009316013" evidence="8">
    <location>
        <begin position="19"/>
        <end position="759"/>
    </location>
</feature>
<comment type="caution">
    <text evidence="7">Lacks conserved residue(s) required for the propagation of feature annotation.</text>
</comment>